<dbReference type="AlphaFoldDB" id="B9K396"/>
<keyword evidence="13" id="KW-1185">Reference proteome</keyword>
<evidence type="ECO:0000256" key="2">
    <source>
        <dbReference type="ARBA" id="ARBA00002695"/>
    </source>
</evidence>
<evidence type="ECO:0000256" key="10">
    <source>
        <dbReference type="ARBA" id="ARBA00023304"/>
    </source>
</evidence>
<evidence type="ECO:0000256" key="9">
    <source>
        <dbReference type="ARBA" id="ARBA00023239"/>
    </source>
</evidence>
<dbReference type="InterPro" id="IPR050075">
    <property type="entry name" value="LeuD"/>
</dbReference>
<dbReference type="GO" id="GO:0003861">
    <property type="term" value="F:3-isopropylmalate dehydratase activity"/>
    <property type="evidence" value="ECO:0007669"/>
    <property type="project" value="UniProtKB-EC"/>
</dbReference>
<dbReference type="NCBIfam" id="TIGR00171">
    <property type="entry name" value="leuD"/>
    <property type="match status" value="1"/>
</dbReference>
<evidence type="ECO:0000259" key="11">
    <source>
        <dbReference type="Pfam" id="PF00694"/>
    </source>
</evidence>
<proteinExistence type="inferred from homology"/>
<keyword evidence="9" id="KW-0456">Lyase</keyword>
<organism evidence="12 13">
    <name type="scientific">Allorhizobium ampelinum (strain ATCC BAA-846 / DSM 112012 / S4)</name>
    <name type="common">Agrobacterium vitis (strain S4)</name>
    <dbReference type="NCBI Taxonomy" id="311402"/>
    <lineage>
        <taxon>Bacteria</taxon>
        <taxon>Pseudomonadati</taxon>
        <taxon>Pseudomonadota</taxon>
        <taxon>Alphaproteobacteria</taxon>
        <taxon>Hyphomicrobiales</taxon>
        <taxon>Rhizobiaceae</taxon>
        <taxon>Rhizobium/Agrobacterium group</taxon>
        <taxon>Allorhizobium</taxon>
        <taxon>Allorhizobium ampelinum</taxon>
    </lineage>
</organism>
<dbReference type="RefSeq" id="WP_012655103.1">
    <property type="nucleotide sequence ID" value="NC_011991.1"/>
</dbReference>
<comment type="catalytic activity">
    <reaction evidence="1">
        <text>(2R,3S)-3-isopropylmalate = (2S)-2-isopropylmalate</text>
        <dbReference type="Rhea" id="RHEA:32287"/>
        <dbReference type="ChEBI" id="CHEBI:1178"/>
        <dbReference type="ChEBI" id="CHEBI:35121"/>
        <dbReference type="EC" id="4.2.1.33"/>
    </reaction>
</comment>
<dbReference type="UniPathway" id="UPA00048">
    <property type="reaction ID" value="UER00071"/>
</dbReference>
<dbReference type="GO" id="GO:0009316">
    <property type="term" value="C:3-isopropylmalate dehydratase complex"/>
    <property type="evidence" value="ECO:0007669"/>
    <property type="project" value="InterPro"/>
</dbReference>
<dbReference type="Gene3D" id="3.20.19.10">
    <property type="entry name" value="Aconitase, domain 4"/>
    <property type="match status" value="1"/>
</dbReference>
<comment type="pathway">
    <text evidence="3">Amino-acid biosynthesis; L-leucine biosynthesis; L-leucine from 3-methyl-2-oxobutanoate: step 2/4.</text>
</comment>
<dbReference type="InterPro" id="IPR000573">
    <property type="entry name" value="AconitaseA/IPMdHydase_ssu_swvl"/>
</dbReference>
<keyword evidence="7" id="KW-0432">Leucine biosynthesis</keyword>
<accession>B9K396</accession>
<dbReference type="PANTHER" id="PTHR43345:SF5">
    <property type="entry name" value="3-ISOPROPYLMALATE DEHYDRATASE SMALL SUBUNIT"/>
    <property type="match status" value="1"/>
</dbReference>
<evidence type="ECO:0000313" key="13">
    <source>
        <dbReference type="Proteomes" id="UP000001596"/>
    </source>
</evidence>
<evidence type="ECO:0000256" key="6">
    <source>
        <dbReference type="ARBA" id="ARBA00011998"/>
    </source>
</evidence>
<dbReference type="InterPro" id="IPR015928">
    <property type="entry name" value="Aconitase/3IPM_dehydase_swvl"/>
</dbReference>
<reference evidence="12 13" key="1">
    <citation type="journal article" date="2009" name="J. Bacteriol.">
        <title>Genome sequences of three Agrobacterium biovars help elucidate the evolution of multichromosome genomes in bacteria.</title>
        <authorList>
            <person name="Slater S.C."/>
            <person name="Goldman B.S."/>
            <person name="Goodner B."/>
            <person name="Setubal J.C."/>
            <person name="Farrand S.K."/>
            <person name="Nester E.W."/>
            <person name="Burr T.J."/>
            <person name="Banta L."/>
            <person name="Dickerman A.W."/>
            <person name="Paulsen I."/>
            <person name="Otten L."/>
            <person name="Suen G."/>
            <person name="Welch R."/>
            <person name="Almeida N.F."/>
            <person name="Arnold F."/>
            <person name="Burton O.T."/>
            <person name="Du Z."/>
            <person name="Ewing A."/>
            <person name="Godsy E."/>
            <person name="Heisel S."/>
            <person name="Houmiel K.L."/>
            <person name="Jhaveri J."/>
            <person name="Lu J."/>
            <person name="Miller N.M."/>
            <person name="Norton S."/>
            <person name="Chen Q."/>
            <person name="Phoolcharoen W."/>
            <person name="Ohlin V."/>
            <person name="Ondrusek D."/>
            <person name="Pride N."/>
            <person name="Stricklin S.L."/>
            <person name="Sun J."/>
            <person name="Wheeler C."/>
            <person name="Wilson L."/>
            <person name="Zhu H."/>
            <person name="Wood D.W."/>
        </authorList>
    </citation>
    <scope>NUCLEOTIDE SEQUENCE [LARGE SCALE GENOMIC DNA]</scope>
    <source>
        <strain evidence="13">S4 / ATCC BAA-846</strain>
        <plasmid evidence="12 13">pAtS4b</plasmid>
    </source>
</reference>
<evidence type="ECO:0000256" key="5">
    <source>
        <dbReference type="ARBA" id="ARBA00011271"/>
    </source>
</evidence>
<dbReference type="PANTHER" id="PTHR43345">
    <property type="entry name" value="3-ISOPROPYLMALATE DEHYDRATASE SMALL SUBUNIT 2-RELATED-RELATED"/>
    <property type="match status" value="1"/>
</dbReference>
<keyword evidence="12" id="KW-0614">Plasmid</keyword>
<dbReference type="NCBIfam" id="NF002458">
    <property type="entry name" value="PRK01641.1"/>
    <property type="match status" value="1"/>
</dbReference>
<evidence type="ECO:0000313" key="12">
    <source>
        <dbReference type="EMBL" id="ACM39344.1"/>
    </source>
</evidence>
<name>B9K396_ALLAM</name>
<evidence type="ECO:0000256" key="7">
    <source>
        <dbReference type="ARBA" id="ARBA00022430"/>
    </source>
</evidence>
<dbReference type="EMBL" id="CP000635">
    <property type="protein sequence ID" value="ACM39344.1"/>
    <property type="molecule type" value="Genomic_DNA"/>
</dbReference>
<dbReference type="Proteomes" id="UP000001596">
    <property type="component" value="Plasmid pAtS4b"/>
</dbReference>
<dbReference type="Pfam" id="PF00694">
    <property type="entry name" value="Aconitase_C"/>
    <property type="match status" value="1"/>
</dbReference>
<dbReference type="SUPFAM" id="SSF52016">
    <property type="entry name" value="LeuD/IlvD-like"/>
    <property type="match status" value="1"/>
</dbReference>
<keyword evidence="8" id="KW-0028">Amino-acid biosynthesis</keyword>
<comment type="similarity">
    <text evidence="4">Belongs to the LeuD family. LeuD type 1 subfamily.</text>
</comment>
<dbReference type="KEGG" id="avi:Avi_9634"/>
<gene>
    <name evidence="12" type="primary">leuD</name>
    <name evidence="12" type="ordered locus">Avi_9634</name>
</gene>
<dbReference type="EC" id="4.2.1.33" evidence="6"/>
<geneLocation type="plasmid" evidence="12 13">
    <name>pAtS4b</name>
</geneLocation>
<dbReference type="HOGENOM" id="CLU_081378_0_3_5"/>
<evidence type="ECO:0000256" key="8">
    <source>
        <dbReference type="ARBA" id="ARBA00022605"/>
    </source>
</evidence>
<evidence type="ECO:0000256" key="3">
    <source>
        <dbReference type="ARBA" id="ARBA00004729"/>
    </source>
</evidence>
<evidence type="ECO:0000256" key="1">
    <source>
        <dbReference type="ARBA" id="ARBA00000491"/>
    </source>
</evidence>
<dbReference type="InterPro" id="IPR004431">
    <property type="entry name" value="3-IsopropMal_deHydase_ssu"/>
</dbReference>
<evidence type="ECO:0000256" key="4">
    <source>
        <dbReference type="ARBA" id="ARBA00009845"/>
    </source>
</evidence>
<comment type="subunit">
    <text evidence="5">Heterodimer of LeuC and LeuD.</text>
</comment>
<keyword evidence="10" id="KW-0100">Branched-chain amino acid biosynthesis</keyword>
<feature type="domain" description="Aconitase A/isopropylmalate dehydratase small subunit swivel" evidence="11">
    <location>
        <begin position="7"/>
        <end position="124"/>
    </location>
</feature>
<dbReference type="GO" id="GO:0009098">
    <property type="term" value="P:L-leucine biosynthetic process"/>
    <property type="evidence" value="ECO:0007669"/>
    <property type="project" value="UniProtKB-UniPathway"/>
</dbReference>
<protein>
    <recommendedName>
        <fullName evidence="6">3-isopropylmalate dehydratase</fullName>
        <ecNumber evidence="6">4.2.1.33</ecNumber>
    </recommendedName>
</protein>
<sequence>MTSILVVGTAVPIIEDNVDTDQITPGTELMRSADDSYLRWGGALFAERRYNLDGNLNPDFILNQTEWLGATFLLTGKNFGCGSSREWAAKAIRGYGFKAILAESFGEIFIGNCYRHGIAPIVLSPNEIGQLRHVALQHSPITIDLAKQTISTSPEKKFDFKIPEMYRRMLIEGIDEISFVMRFAPSVENFEKTDRLKRPWMHVTRANNGSKCYGSERDCRKHCHECSWMAAS</sequence>
<comment type="function">
    <text evidence="2">Catalyzes the isomerization between 2-isopropylmalate and 3-isopropylmalate, via the formation of 2-isopropylmaleate.</text>
</comment>